<dbReference type="PANTHER" id="PTHR30222:SF17">
    <property type="entry name" value="SPERMIDINE_PUTRESCINE-BINDING PERIPLASMIC PROTEIN"/>
    <property type="match status" value="1"/>
</dbReference>
<dbReference type="PROSITE" id="PS51318">
    <property type="entry name" value="TAT"/>
    <property type="match status" value="1"/>
</dbReference>
<name>A0ABU0J219_9HYPH</name>
<accession>A0ABU0J219</accession>
<evidence type="ECO:0000313" key="3">
    <source>
        <dbReference type="EMBL" id="MDQ0467488.1"/>
    </source>
</evidence>
<proteinExistence type="predicted"/>
<comment type="caution">
    <text evidence="3">The sequence shown here is derived from an EMBL/GenBank/DDBJ whole genome shotgun (WGS) entry which is preliminary data.</text>
</comment>
<dbReference type="SUPFAM" id="SSF53850">
    <property type="entry name" value="Periplasmic binding protein-like II"/>
    <property type="match status" value="1"/>
</dbReference>
<evidence type="ECO:0000256" key="2">
    <source>
        <dbReference type="ARBA" id="ARBA00022764"/>
    </source>
</evidence>
<gene>
    <name evidence="3" type="ORF">QO011_000483</name>
</gene>
<keyword evidence="1" id="KW-0732">Signal</keyword>
<keyword evidence="4" id="KW-1185">Reference proteome</keyword>
<keyword evidence="2" id="KW-0574">Periplasm</keyword>
<organism evidence="3 4">
    <name type="scientific">Labrys wisconsinensis</name>
    <dbReference type="NCBI Taxonomy" id="425677"/>
    <lineage>
        <taxon>Bacteria</taxon>
        <taxon>Pseudomonadati</taxon>
        <taxon>Pseudomonadota</taxon>
        <taxon>Alphaproteobacteria</taxon>
        <taxon>Hyphomicrobiales</taxon>
        <taxon>Xanthobacteraceae</taxon>
        <taxon>Labrys</taxon>
    </lineage>
</organism>
<evidence type="ECO:0000313" key="4">
    <source>
        <dbReference type="Proteomes" id="UP001242480"/>
    </source>
</evidence>
<evidence type="ECO:0000256" key="1">
    <source>
        <dbReference type="ARBA" id="ARBA00022729"/>
    </source>
</evidence>
<dbReference type="Pfam" id="PF13416">
    <property type="entry name" value="SBP_bac_8"/>
    <property type="match status" value="1"/>
</dbReference>
<dbReference type="NCBIfam" id="TIGR01409">
    <property type="entry name" value="TAT_signal_seq"/>
    <property type="match status" value="1"/>
</dbReference>
<dbReference type="Proteomes" id="UP001242480">
    <property type="component" value="Unassembled WGS sequence"/>
</dbReference>
<dbReference type="InterPro" id="IPR019546">
    <property type="entry name" value="TAT_signal_bac_arc"/>
</dbReference>
<dbReference type="InterPro" id="IPR006059">
    <property type="entry name" value="SBP"/>
</dbReference>
<protein>
    <submittedName>
        <fullName evidence="3">Spermidine/putrescine transport system substrate-binding protein</fullName>
    </submittedName>
</protein>
<dbReference type="Gene3D" id="3.40.190.10">
    <property type="entry name" value="Periplasmic binding protein-like II"/>
    <property type="match status" value="2"/>
</dbReference>
<dbReference type="EMBL" id="JAUSVX010000001">
    <property type="protein sequence ID" value="MDQ0467488.1"/>
    <property type="molecule type" value="Genomic_DNA"/>
</dbReference>
<sequence>MKRKTLLQSFSQSRRDFLGQAAALSAGIAAAGLMPGAARAARDAEMNIFCWEGYNSDKVLDPFRREFNCTVKAQGLISDPDAVNKLRAGETKTWDIINLNNAWGRRQLFPEKLIKPLDEARFRPLWEMMLPEFKWPYHWAMSDDGQHLLGMIQRYGPSGVLVNTDKVSKKTMADEGYDLMLSDAFKGKYAVLMYDDWVIMHTAMAAGFSPFKPLSDAEIGTFEALMRRVINNAAFLSDDMNAIALGMINGSIIGSFPGSVYTVSAARFDGNKNLSCVIPNKGPADTGGKAGVCWMELTSTVNNPELSPRAADFLEYCYRPETCKRVSFAEGTYNPVAQMGDKRVMALYTAEELDAIQYDTLAEDMAHCADFDVIPSYPKLHDIFSAAVRERKA</sequence>
<dbReference type="InterPro" id="IPR006311">
    <property type="entry name" value="TAT_signal"/>
</dbReference>
<dbReference type="RefSeq" id="WP_307267152.1">
    <property type="nucleotide sequence ID" value="NZ_JAUSVX010000001.1"/>
</dbReference>
<reference evidence="3 4" key="1">
    <citation type="submission" date="2023-07" db="EMBL/GenBank/DDBJ databases">
        <title>Genomic Encyclopedia of Type Strains, Phase IV (KMG-IV): sequencing the most valuable type-strain genomes for metagenomic binning, comparative biology and taxonomic classification.</title>
        <authorList>
            <person name="Goeker M."/>
        </authorList>
    </citation>
    <scope>NUCLEOTIDE SEQUENCE [LARGE SCALE GENOMIC DNA]</scope>
    <source>
        <strain evidence="3 4">DSM 19619</strain>
    </source>
</reference>
<dbReference type="PANTHER" id="PTHR30222">
    <property type="entry name" value="SPERMIDINE/PUTRESCINE-BINDING PERIPLASMIC PROTEIN"/>
    <property type="match status" value="1"/>
</dbReference>